<accession>A0A1I6G9V2</accession>
<dbReference type="EMBL" id="FOYT01000001">
    <property type="protein sequence ID" value="SFR38986.1"/>
    <property type="molecule type" value="Genomic_DNA"/>
</dbReference>
<keyword evidence="5" id="KW-1015">Disulfide bond</keyword>
<evidence type="ECO:0000256" key="4">
    <source>
        <dbReference type="ARBA" id="ARBA00023002"/>
    </source>
</evidence>
<gene>
    <name evidence="11" type="ORF">SAMN04487947_0803</name>
</gene>
<organism evidence="11 12">
    <name type="scientific">Halogeometricum rufum</name>
    <dbReference type="NCBI Taxonomy" id="553469"/>
    <lineage>
        <taxon>Archaea</taxon>
        <taxon>Methanobacteriati</taxon>
        <taxon>Methanobacteriota</taxon>
        <taxon>Stenosarchaea group</taxon>
        <taxon>Halobacteria</taxon>
        <taxon>Halobacteriales</taxon>
        <taxon>Haloferacaceae</taxon>
        <taxon>Halogeometricum</taxon>
    </lineage>
</organism>
<evidence type="ECO:0000259" key="10">
    <source>
        <dbReference type="PROSITE" id="PS51352"/>
    </source>
</evidence>
<dbReference type="RefSeq" id="WP_089804805.1">
    <property type="nucleotide sequence ID" value="NZ_FOYT01000001.1"/>
</dbReference>
<dbReference type="PROSITE" id="PS51352">
    <property type="entry name" value="THIOREDOXIN_2"/>
    <property type="match status" value="1"/>
</dbReference>
<proteinExistence type="inferred from homology"/>
<keyword evidence="12" id="KW-1185">Reference proteome</keyword>
<evidence type="ECO:0000313" key="11">
    <source>
        <dbReference type="EMBL" id="SFR38986.1"/>
    </source>
</evidence>
<keyword evidence="2" id="KW-0575">Peroxidase</keyword>
<evidence type="ECO:0000313" key="12">
    <source>
        <dbReference type="Proteomes" id="UP000198531"/>
    </source>
</evidence>
<protein>
    <recommendedName>
        <fullName evidence="1">thioredoxin-dependent peroxiredoxin</fullName>
        <ecNumber evidence="1">1.11.1.24</ecNumber>
    </recommendedName>
    <alternativeName>
        <fullName evidence="7">Thioredoxin peroxidase</fullName>
    </alternativeName>
</protein>
<keyword evidence="6" id="KW-0676">Redox-active center</keyword>
<reference evidence="12" key="1">
    <citation type="submission" date="2016-10" db="EMBL/GenBank/DDBJ databases">
        <authorList>
            <person name="Varghese N."/>
            <person name="Submissions S."/>
        </authorList>
    </citation>
    <scope>NUCLEOTIDE SEQUENCE [LARGE SCALE GENOMIC DNA]</scope>
    <source>
        <strain evidence="12">CGMCC 1.7736</strain>
    </source>
</reference>
<sequence length="176" mass="19890">MSEVGLAVGETVPDVRQALVRPDGRTETVPLSELAAEKPVLLNFYTADFSPDCISEWCEFRDFDWFASGEDVRVVGASKSGQRFHRKFISQFDLGFPLFADTDLRLADAFGVRYEAFRVSTRARRSCFLVDGEMTVRYKWVGNHWLDPTRDTPPVGEIHEAIVDELGLAETETFGF</sequence>
<evidence type="ECO:0000256" key="8">
    <source>
        <dbReference type="ARBA" id="ARBA00038489"/>
    </source>
</evidence>
<feature type="domain" description="Thioredoxin" evidence="10">
    <location>
        <begin position="6"/>
        <end position="168"/>
    </location>
</feature>
<evidence type="ECO:0000256" key="6">
    <source>
        <dbReference type="ARBA" id="ARBA00023284"/>
    </source>
</evidence>
<keyword evidence="3" id="KW-0049">Antioxidant</keyword>
<dbReference type="Gene3D" id="3.40.30.10">
    <property type="entry name" value="Glutaredoxin"/>
    <property type="match status" value="1"/>
</dbReference>
<evidence type="ECO:0000256" key="3">
    <source>
        <dbReference type="ARBA" id="ARBA00022862"/>
    </source>
</evidence>
<evidence type="ECO:0000256" key="7">
    <source>
        <dbReference type="ARBA" id="ARBA00032824"/>
    </source>
</evidence>
<dbReference type="InterPro" id="IPR000866">
    <property type="entry name" value="AhpC/TSA"/>
</dbReference>
<dbReference type="GO" id="GO:0034599">
    <property type="term" value="P:cellular response to oxidative stress"/>
    <property type="evidence" value="ECO:0007669"/>
    <property type="project" value="TreeGrafter"/>
</dbReference>
<evidence type="ECO:0000256" key="9">
    <source>
        <dbReference type="ARBA" id="ARBA00049091"/>
    </source>
</evidence>
<dbReference type="SUPFAM" id="SSF52833">
    <property type="entry name" value="Thioredoxin-like"/>
    <property type="match status" value="1"/>
</dbReference>
<comment type="catalytic activity">
    <reaction evidence="9">
        <text>a hydroperoxide + [thioredoxin]-dithiol = an alcohol + [thioredoxin]-disulfide + H2O</text>
        <dbReference type="Rhea" id="RHEA:62620"/>
        <dbReference type="Rhea" id="RHEA-COMP:10698"/>
        <dbReference type="Rhea" id="RHEA-COMP:10700"/>
        <dbReference type="ChEBI" id="CHEBI:15377"/>
        <dbReference type="ChEBI" id="CHEBI:29950"/>
        <dbReference type="ChEBI" id="CHEBI:30879"/>
        <dbReference type="ChEBI" id="CHEBI:35924"/>
        <dbReference type="ChEBI" id="CHEBI:50058"/>
        <dbReference type="EC" id="1.11.1.24"/>
    </reaction>
</comment>
<dbReference type="InterPro" id="IPR013766">
    <property type="entry name" value="Thioredoxin_domain"/>
</dbReference>
<dbReference type="Pfam" id="PF00578">
    <property type="entry name" value="AhpC-TSA"/>
    <property type="match status" value="1"/>
</dbReference>
<evidence type="ECO:0000256" key="5">
    <source>
        <dbReference type="ARBA" id="ARBA00023157"/>
    </source>
</evidence>
<dbReference type="STRING" id="553469.SAMN04487947_0803"/>
<dbReference type="OrthoDB" id="165617at2157"/>
<dbReference type="InterPro" id="IPR050924">
    <property type="entry name" value="Peroxiredoxin_BCP/PrxQ"/>
</dbReference>
<comment type="similarity">
    <text evidence="8">Belongs to the peroxiredoxin family. BCP/PrxQ subfamily.</text>
</comment>
<dbReference type="EC" id="1.11.1.24" evidence="1"/>
<dbReference type="PANTHER" id="PTHR42801">
    <property type="entry name" value="THIOREDOXIN-DEPENDENT PEROXIDE REDUCTASE"/>
    <property type="match status" value="1"/>
</dbReference>
<dbReference type="GO" id="GO:0045454">
    <property type="term" value="P:cell redox homeostasis"/>
    <property type="evidence" value="ECO:0007669"/>
    <property type="project" value="TreeGrafter"/>
</dbReference>
<keyword evidence="4" id="KW-0560">Oxidoreductase</keyword>
<dbReference type="GO" id="GO:0005737">
    <property type="term" value="C:cytoplasm"/>
    <property type="evidence" value="ECO:0007669"/>
    <property type="project" value="TreeGrafter"/>
</dbReference>
<name>A0A1I6G9V2_9EURY</name>
<dbReference type="InterPro" id="IPR036249">
    <property type="entry name" value="Thioredoxin-like_sf"/>
</dbReference>
<dbReference type="PANTHER" id="PTHR42801:SF4">
    <property type="entry name" value="AHPC_TSA FAMILY PROTEIN"/>
    <property type="match status" value="1"/>
</dbReference>
<dbReference type="GO" id="GO:0008379">
    <property type="term" value="F:thioredoxin peroxidase activity"/>
    <property type="evidence" value="ECO:0007669"/>
    <property type="project" value="TreeGrafter"/>
</dbReference>
<evidence type="ECO:0000256" key="2">
    <source>
        <dbReference type="ARBA" id="ARBA00022559"/>
    </source>
</evidence>
<dbReference type="Proteomes" id="UP000198531">
    <property type="component" value="Unassembled WGS sequence"/>
</dbReference>
<dbReference type="AlphaFoldDB" id="A0A1I6G9V2"/>
<evidence type="ECO:0000256" key="1">
    <source>
        <dbReference type="ARBA" id="ARBA00013017"/>
    </source>
</evidence>